<feature type="non-terminal residue" evidence="3">
    <location>
        <position position="1"/>
    </location>
</feature>
<proteinExistence type="predicted"/>
<reference evidence="3 4" key="1">
    <citation type="submission" date="2022-05" db="EMBL/GenBank/DDBJ databases">
        <authorList>
            <consortium name="Genoscope - CEA"/>
            <person name="William W."/>
        </authorList>
    </citation>
    <scope>NUCLEOTIDE SEQUENCE [LARGE SCALE GENOMIC DNA]</scope>
</reference>
<dbReference type="InterPro" id="IPR050213">
    <property type="entry name" value="GST_superfamily"/>
</dbReference>
<dbReference type="Pfam" id="PF14497">
    <property type="entry name" value="GST_C_3"/>
    <property type="match status" value="1"/>
</dbReference>
<dbReference type="SUPFAM" id="SSF52833">
    <property type="entry name" value="Thioredoxin-like"/>
    <property type="match status" value="1"/>
</dbReference>
<accession>A0ABN8LWB3</accession>
<dbReference type="PANTHER" id="PTHR11571">
    <property type="entry name" value="GLUTATHIONE S-TRANSFERASE"/>
    <property type="match status" value="1"/>
</dbReference>
<dbReference type="PANTHER" id="PTHR11571:SF150">
    <property type="entry name" value="GLUTATHIONE S-TRANSFERASE"/>
    <property type="match status" value="1"/>
</dbReference>
<dbReference type="Proteomes" id="UP001159427">
    <property type="component" value="Unassembled WGS sequence"/>
</dbReference>
<organism evidence="3 4">
    <name type="scientific">Porites evermanni</name>
    <dbReference type="NCBI Taxonomy" id="104178"/>
    <lineage>
        <taxon>Eukaryota</taxon>
        <taxon>Metazoa</taxon>
        <taxon>Cnidaria</taxon>
        <taxon>Anthozoa</taxon>
        <taxon>Hexacorallia</taxon>
        <taxon>Scleractinia</taxon>
        <taxon>Fungiina</taxon>
        <taxon>Poritidae</taxon>
        <taxon>Porites</taxon>
    </lineage>
</organism>
<dbReference type="SUPFAM" id="SSF47616">
    <property type="entry name" value="GST C-terminal domain-like"/>
    <property type="match status" value="1"/>
</dbReference>
<dbReference type="EMBL" id="CALNXI010000163">
    <property type="protein sequence ID" value="CAH3020912.1"/>
    <property type="molecule type" value="Genomic_DNA"/>
</dbReference>
<evidence type="ECO:0000313" key="4">
    <source>
        <dbReference type="Proteomes" id="UP001159427"/>
    </source>
</evidence>
<gene>
    <name evidence="3" type="ORF">PEVE_00009170</name>
</gene>
<evidence type="ECO:0000313" key="3">
    <source>
        <dbReference type="EMBL" id="CAH3020912.1"/>
    </source>
</evidence>
<keyword evidence="4" id="KW-1185">Reference proteome</keyword>
<dbReference type="InterPro" id="IPR004046">
    <property type="entry name" value="GST_C"/>
</dbReference>
<feature type="domain" description="GST N-terminal" evidence="1">
    <location>
        <begin position="1"/>
        <end position="51"/>
    </location>
</feature>
<dbReference type="Gene3D" id="1.20.1050.10">
    <property type="match status" value="1"/>
</dbReference>
<evidence type="ECO:0000259" key="1">
    <source>
        <dbReference type="PROSITE" id="PS50404"/>
    </source>
</evidence>
<dbReference type="PROSITE" id="PS50405">
    <property type="entry name" value="GST_CTER"/>
    <property type="match status" value="1"/>
</dbReference>
<dbReference type="InterPro" id="IPR036249">
    <property type="entry name" value="Thioredoxin-like_sf"/>
</dbReference>
<dbReference type="InterPro" id="IPR010987">
    <property type="entry name" value="Glutathione-S-Trfase_C-like"/>
</dbReference>
<dbReference type="Gene3D" id="3.40.30.10">
    <property type="entry name" value="Glutaredoxin"/>
    <property type="match status" value="1"/>
</dbReference>
<sequence>KSYKLTYFKARGRGEFIRLVFLIAGVEFEDHQVDFHEEWPSLKASNKNPFHGGGIWIILEPHNVFKVIHGITPVYIWLMFIGLAPETNLEKAFADMVVDAVMDIRAKARKCRFETDAALKEKFVKEFQESLPTDLKNLEKVLEGNEGGKGYFVGKKLSYADISFFNFMNSWIAKDKINGYPDELKEFPLLQGLYERVRDIPVVKTRLKTRPDTVL</sequence>
<protein>
    <recommendedName>
        <fullName evidence="5">Glutathione S-transferase</fullName>
    </recommendedName>
</protein>
<dbReference type="CDD" id="cd03039">
    <property type="entry name" value="GST_N_Sigma_like"/>
    <property type="match status" value="1"/>
</dbReference>
<dbReference type="PROSITE" id="PS50404">
    <property type="entry name" value="GST_NTER"/>
    <property type="match status" value="1"/>
</dbReference>
<dbReference type="InterPro" id="IPR036282">
    <property type="entry name" value="Glutathione-S-Trfase_C_sf"/>
</dbReference>
<name>A0ABN8LWB3_9CNID</name>
<dbReference type="InterPro" id="IPR004045">
    <property type="entry name" value="Glutathione_S-Trfase_N"/>
</dbReference>
<comment type="caution">
    <text evidence="3">The sequence shown here is derived from an EMBL/GenBank/DDBJ whole genome shotgun (WGS) entry which is preliminary data.</text>
</comment>
<evidence type="ECO:0008006" key="5">
    <source>
        <dbReference type="Google" id="ProtNLM"/>
    </source>
</evidence>
<evidence type="ECO:0000259" key="2">
    <source>
        <dbReference type="PROSITE" id="PS50405"/>
    </source>
</evidence>
<dbReference type="CDD" id="cd03192">
    <property type="entry name" value="GST_C_Sigma_like"/>
    <property type="match status" value="1"/>
</dbReference>
<feature type="domain" description="GST C-terminal" evidence="2">
    <location>
        <begin position="87"/>
        <end position="215"/>
    </location>
</feature>